<feature type="domain" description="Methyltransferase type 11" evidence="1">
    <location>
        <begin position="39"/>
        <end position="132"/>
    </location>
</feature>
<organism evidence="2 3">
    <name type="scientific">Zhihengliuella alba</name>
    <dbReference type="NCBI Taxonomy" id="547018"/>
    <lineage>
        <taxon>Bacteria</taxon>
        <taxon>Bacillati</taxon>
        <taxon>Actinomycetota</taxon>
        <taxon>Actinomycetes</taxon>
        <taxon>Micrococcales</taxon>
        <taxon>Micrococcaceae</taxon>
        <taxon>Zhihengliuella</taxon>
    </lineage>
</organism>
<dbReference type="EMBL" id="BAABCJ010000005">
    <property type="protein sequence ID" value="GAA3708358.1"/>
    <property type="molecule type" value="Genomic_DNA"/>
</dbReference>
<dbReference type="PANTHER" id="PTHR45036">
    <property type="entry name" value="METHYLTRANSFERASE LIKE 7B"/>
    <property type="match status" value="1"/>
</dbReference>
<dbReference type="Pfam" id="PF08241">
    <property type="entry name" value="Methyltransf_11"/>
    <property type="match status" value="1"/>
</dbReference>
<proteinExistence type="predicted"/>
<dbReference type="GO" id="GO:0032259">
    <property type="term" value="P:methylation"/>
    <property type="evidence" value="ECO:0007669"/>
    <property type="project" value="UniProtKB-KW"/>
</dbReference>
<dbReference type="InterPro" id="IPR029063">
    <property type="entry name" value="SAM-dependent_MTases_sf"/>
</dbReference>
<dbReference type="InterPro" id="IPR013216">
    <property type="entry name" value="Methyltransf_11"/>
</dbReference>
<evidence type="ECO:0000313" key="3">
    <source>
        <dbReference type="Proteomes" id="UP001501536"/>
    </source>
</evidence>
<dbReference type="Proteomes" id="UP001501536">
    <property type="component" value="Unassembled WGS sequence"/>
</dbReference>
<name>A0ABP7DS02_9MICC</name>
<dbReference type="InterPro" id="IPR052356">
    <property type="entry name" value="Thiol_S-MT"/>
</dbReference>
<dbReference type="SUPFAM" id="SSF53335">
    <property type="entry name" value="S-adenosyl-L-methionine-dependent methyltransferases"/>
    <property type="match status" value="1"/>
</dbReference>
<gene>
    <name evidence="2" type="ORF">GCM10022377_22720</name>
</gene>
<dbReference type="Gene3D" id="3.40.50.150">
    <property type="entry name" value="Vaccinia Virus protein VP39"/>
    <property type="match status" value="1"/>
</dbReference>
<dbReference type="GO" id="GO:0008168">
    <property type="term" value="F:methyltransferase activity"/>
    <property type="evidence" value="ECO:0007669"/>
    <property type="project" value="UniProtKB-KW"/>
</dbReference>
<reference evidence="3" key="1">
    <citation type="journal article" date="2019" name="Int. J. Syst. Evol. Microbiol.">
        <title>The Global Catalogue of Microorganisms (GCM) 10K type strain sequencing project: providing services to taxonomists for standard genome sequencing and annotation.</title>
        <authorList>
            <consortium name="The Broad Institute Genomics Platform"/>
            <consortium name="The Broad Institute Genome Sequencing Center for Infectious Disease"/>
            <person name="Wu L."/>
            <person name="Ma J."/>
        </authorList>
    </citation>
    <scope>NUCLEOTIDE SEQUENCE [LARGE SCALE GENOMIC DNA]</scope>
    <source>
        <strain evidence="3">JCM 16961</strain>
    </source>
</reference>
<dbReference type="RefSeq" id="WP_344884516.1">
    <property type="nucleotide sequence ID" value="NZ_BAABCJ010000005.1"/>
</dbReference>
<dbReference type="CDD" id="cd02440">
    <property type="entry name" value="AdoMet_MTases"/>
    <property type="match status" value="1"/>
</dbReference>
<keyword evidence="2" id="KW-0489">Methyltransferase</keyword>
<evidence type="ECO:0000259" key="1">
    <source>
        <dbReference type="Pfam" id="PF08241"/>
    </source>
</evidence>
<keyword evidence="2" id="KW-0808">Transferase</keyword>
<sequence>MGLYGEHILPRLMARAMDMEEIAPLRRRLCSGLSGRVIELGFGSGANAPHYPAGVSEVCAVEPSDTAWRLAAAKIDAAAARIRRGGLDGQRLDAEDASFDHAVSSLTLCTIPDATAALAELRRVLEPGGRLHFLEHGLAPDERVRRWQRRLDPFQRALAGGCHLTRDVRPMLESAGFRLLAVDSFYQRPLPRTSGYVTIGVAAA</sequence>
<accession>A0ABP7DS02</accession>
<protein>
    <submittedName>
        <fullName evidence="2">Class I SAM-dependent methyltransferase</fullName>
    </submittedName>
</protein>
<evidence type="ECO:0000313" key="2">
    <source>
        <dbReference type="EMBL" id="GAA3708358.1"/>
    </source>
</evidence>
<dbReference type="PANTHER" id="PTHR45036:SF1">
    <property type="entry name" value="METHYLTRANSFERASE LIKE 7A"/>
    <property type="match status" value="1"/>
</dbReference>
<comment type="caution">
    <text evidence="2">The sequence shown here is derived from an EMBL/GenBank/DDBJ whole genome shotgun (WGS) entry which is preliminary data.</text>
</comment>
<keyword evidence="3" id="KW-1185">Reference proteome</keyword>